<comment type="caution">
    <text evidence="6">The sequence shown here is derived from an EMBL/GenBank/DDBJ whole genome shotgun (WGS) entry which is preliminary data.</text>
</comment>
<dbReference type="GO" id="GO:0005524">
    <property type="term" value="F:ATP binding"/>
    <property type="evidence" value="ECO:0007669"/>
    <property type="project" value="UniProtKB-KW"/>
</dbReference>
<dbReference type="PANTHER" id="PTHR12358">
    <property type="entry name" value="SPHINGOSINE KINASE"/>
    <property type="match status" value="1"/>
</dbReference>
<dbReference type="GO" id="GO:0001727">
    <property type="term" value="F:lipid kinase activity"/>
    <property type="evidence" value="ECO:0007669"/>
    <property type="project" value="TreeGrafter"/>
</dbReference>
<dbReference type="SMART" id="SM00046">
    <property type="entry name" value="DAGKc"/>
    <property type="match status" value="1"/>
</dbReference>
<dbReference type="EMBL" id="JAAAUY010000637">
    <property type="protein sequence ID" value="KAF9327708.1"/>
    <property type="molecule type" value="Genomic_DNA"/>
</dbReference>
<dbReference type="InterPro" id="IPR050187">
    <property type="entry name" value="Lipid_Phosphate_FormReg"/>
</dbReference>
<dbReference type="PROSITE" id="PS50146">
    <property type="entry name" value="DAGK"/>
    <property type="match status" value="1"/>
</dbReference>
<evidence type="ECO:0000259" key="5">
    <source>
        <dbReference type="PROSITE" id="PS50146"/>
    </source>
</evidence>
<dbReference type="SUPFAM" id="SSF111331">
    <property type="entry name" value="NAD kinase/diacylglycerol kinase-like"/>
    <property type="match status" value="1"/>
</dbReference>
<evidence type="ECO:0000313" key="6">
    <source>
        <dbReference type="EMBL" id="KAF9327708.1"/>
    </source>
</evidence>
<dbReference type="Proteomes" id="UP000696485">
    <property type="component" value="Unassembled WGS sequence"/>
</dbReference>
<dbReference type="PANTHER" id="PTHR12358:SF108">
    <property type="entry name" value="DAGKC DOMAIN-CONTAINING PROTEIN"/>
    <property type="match status" value="1"/>
</dbReference>
<evidence type="ECO:0000256" key="2">
    <source>
        <dbReference type="ARBA" id="ARBA00022741"/>
    </source>
</evidence>
<dbReference type="InterPro" id="IPR045540">
    <property type="entry name" value="YegS/DAGK_C"/>
</dbReference>
<dbReference type="InterPro" id="IPR001206">
    <property type="entry name" value="Diacylglycerol_kinase_cat_dom"/>
</dbReference>
<dbReference type="Gene3D" id="2.60.200.40">
    <property type="match status" value="1"/>
</dbReference>
<keyword evidence="7" id="KW-1185">Reference proteome</keyword>
<keyword evidence="3" id="KW-0418">Kinase</keyword>
<dbReference type="InterPro" id="IPR017438">
    <property type="entry name" value="ATP-NAD_kinase_N"/>
</dbReference>
<dbReference type="AlphaFoldDB" id="A0A9P5SFM0"/>
<dbReference type="Pfam" id="PF19279">
    <property type="entry name" value="YegS_C"/>
    <property type="match status" value="1"/>
</dbReference>
<keyword evidence="4" id="KW-0067">ATP-binding</keyword>
<proteinExistence type="predicted"/>
<accession>A0A9P5SFM0</accession>
<reference evidence="6" key="1">
    <citation type="journal article" date="2020" name="Fungal Divers.">
        <title>Resolving the Mortierellaceae phylogeny through synthesis of multi-gene phylogenetics and phylogenomics.</title>
        <authorList>
            <person name="Vandepol N."/>
            <person name="Liber J."/>
            <person name="Desiro A."/>
            <person name="Na H."/>
            <person name="Kennedy M."/>
            <person name="Barry K."/>
            <person name="Grigoriev I.V."/>
            <person name="Miller A.N."/>
            <person name="O'Donnell K."/>
            <person name="Stajich J.E."/>
            <person name="Bonito G."/>
        </authorList>
    </citation>
    <scope>NUCLEOTIDE SEQUENCE</scope>
    <source>
        <strain evidence="6">NVP1</strain>
    </source>
</reference>
<protein>
    <recommendedName>
        <fullName evidence="5">DAGKc domain-containing protein</fullName>
    </recommendedName>
</protein>
<keyword evidence="2" id="KW-0547">Nucleotide-binding</keyword>
<dbReference type="GO" id="GO:0046512">
    <property type="term" value="P:sphingosine biosynthetic process"/>
    <property type="evidence" value="ECO:0007669"/>
    <property type="project" value="TreeGrafter"/>
</dbReference>
<evidence type="ECO:0000313" key="7">
    <source>
        <dbReference type="Proteomes" id="UP000696485"/>
    </source>
</evidence>
<evidence type="ECO:0000256" key="3">
    <source>
        <dbReference type="ARBA" id="ARBA00022777"/>
    </source>
</evidence>
<dbReference type="Gene3D" id="3.40.50.10330">
    <property type="entry name" value="Probable inorganic polyphosphate/atp-NAD kinase, domain 1"/>
    <property type="match status" value="1"/>
</dbReference>
<evidence type="ECO:0000256" key="4">
    <source>
        <dbReference type="ARBA" id="ARBA00022840"/>
    </source>
</evidence>
<dbReference type="GO" id="GO:0016020">
    <property type="term" value="C:membrane"/>
    <property type="evidence" value="ECO:0007669"/>
    <property type="project" value="TreeGrafter"/>
</dbReference>
<organism evidence="6 7">
    <name type="scientific">Podila minutissima</name>
    <dbReference type="NCBI Taxonomy" id="64525"/>
    <lineage>
        <taxon>Eukaryota</taxon>
        <taxon>Fungi</taxon>
        <taxon>Fungi incertae sedis</taxon>
        <taxon>Mucoromycota</taxon>
        <taxon>Mortierellomycotina</taxon>
        <taxon>Mortierellomycetes</taxon>
        <taxon>Mortierellales</taxon>
        <taxon>Mortierellaceae</taxon>
        <taxon>Podila</taxon>
    </lineage>
</organism>
<keyword evidence="1" id="KW-0808">Transferase</keyword>
<evidence type="ECO:0000256" key="1">
    <source>
        <dbReference type="ARBA" id="ARBA00022679"/>
    </source>
</evidence>
<gene>
    <name evidence="6" type="ORF">BG006_009025</name>
</gene>
<sequence>MGILPSSQFPLLVVLNPHSGTKQSLDQFNTVIQPALAKANRNYTLIESTTQGHAQDYFLTNIKPILTDLVQSLTTTITSFAHDASNNSILPSSATLQVMVLGGDGTVHEIVNGVLRGVEGTPFASEQFRPRIEFALIPMGTGNAIATSLGITGVQDALDRFLAGRAVPLRVMTVSTRFKDANAVSDSSNNSNNNNKGWVPRVYTVVVNSFGLHCATVYDSDAFRHLGNERFRMAAMKNVENLKQYKGQISIYGDVQTYDRTAKSLAAISSLDATKPTTVLPGPFTYMLLTKQAFLEPGFRPTPLAGTSDEWMDLLAVQNVGQAEIMAMFDGTSTGEHIGLETVEYLKVKALELETPEKGRLCIDGEFMDTEAGAEGAVRIEMEEKKDVQLFYVYA</sequence>
<name>A0A9P5SFM0_9FUNG</name>
<dbReference type="Pfam" id="PF00781">
    <property type="entry name" value="DAGK_cat"/>
    <property type="match status" value="1"/>
</dbReference>
<dbReference type="InterPro" id="IPR016064">
    <property type="entry name" value="NAD/diacylglycerol_kinase_sf"/>
</dbReference>
<dbReference type="GO" id="GO:0005737">
    <property type="term" value="C:cytoplasm"/>
    <property type="evidence" value="ECO:0007669"/>
    <property type="project" value="TreeGrafter"/>
</dbReference>
<feature type="domain" description="DAGKc" evidence="5">
    <location>
        <begin position="6"/>
        <end position="178"/>
    </location>
</feature>